<dbReference type="Proteomes" id="UP000199152">
    <property type="component" value="Unassembled WGS sequence"/>
</dbReference>
<evidence type="ECO:0000259" key="10">
    <source>
        <dbReference type="PROSITE" id="PS50928"/>
    </source>
</evidence>
<proteinExistence type="inferred from homology"/>
<evidence type="ECO:0000256" key="4">
    <source>
        <dbReference type="ARBA" id="ARBA00022475"/>
    </source>
</evidence>
<feature type="transmembrane region" description="Helical" evidence="9">
    <location>
        <begin position="14"/>
        <end position="39"/>
    </location>
</feature>
<evidence type="ECO:0000256" key="8">
    <source>
        <dbReference type="ARBA" id="ARBA00023136"/>
    </source>
</evidence>
<dbReference type="InterPro" id="IPR043429">
    <property type="entry name" value="ArtM/GltK/GlnP/TcyL/YhdX-like"/>
</dbReference>
<dbReference type="GO" id="GO:0043190">
    <property type="term" value="C:ATP-binding cassette (ABC) transporter complex"/>
    <property type="evidence" value="ECO:0007669"/>
    <property type="project" value="InterPro"/>
</dbReference>
<sequence length="215" mass="22948">MQFYVDNFGLFRDAFLTTLSLSLLGGLLALVLGTLLAAFRVSPITPLRGLATFYVETFRNTPLTVVFFFIIFGLPQIDFVIGFFPGAVLAIGLYTAAFVCEAVRSGINAVASGQAEAARALGLTFGQSLREVVLPQAFRTVVPPLGNVLLAMVKNTSIAAGFAVSELSSLLPRLVNANAGELVLVLIGVVVGYMLITVPSAFALHRVERRVAILR</sequence>
<dbReference type="PANTHER" id="PTHR30614:SF37">
    <property type="entry name" value="AMINO-ACID ABC TRANSPORTER PERMEASE PROTEIN YHDX-RELATED"/>
    <property type="match status" value="1"/>
</dbReference>
<dbReference type="PANTHER" id="PTHR30614">
    <property type="entry name" value="MEMBRANE COMPONENT OF AMINO ACID ABC TRANSPORTER"/>
    <property type="match status" value="1"/>
</dbReference>
<feature type="transmembrane region" description="Helical" evidence="9">
    <location>
        <begin position="51"/>
        <end position="73"/>
    </location>
</feature>
<dbReference type="InterPro" id="IPR010065">
    <property type="entry name" value="AA_ABC_transptr_permease_3TM"/>
</dbReference>
<keyword evidence="4" id="KW-1003">Cell membrane</keyword>
<evidence type="ECO:0000256" key="1">
    <source>
        <dbReference type="ARBA" id="ARBA00004651"/>
    </source>
</evidence>
<dbReference type="AlphaFoldDB" id="A0A1I4A1W6"/>
<dbReference type="STRING" id="504800.SAMN04488085_10238"/>
<reference evidence="11 12" key="1">
    <citation type="submission" date="2016-10" db="EMBL/GenBank/DDBJ databases">
        <authorList>
            <person name="de Groot N.N."/>
        </authorList>
    </citation>
    <scope>NUCLEOTIDE SEQUENCE [LARGE SCALE GENOMIC DNA]</scope>
    <source>
        <strain evidence="11 12">DSM 45317</strain>
    </source>
</reference>
<protein>
    <submittedName>
        <fullName evidence="11">Amino acid ABC transporter membrane protein 1, PAAT family</fullName>
    </submittedName>
</protein>
<dbReference type="CDD" id="cd06261">
    <property type="entry name" value="TM_PBP2"/>
    <property type="match status" value="1"/>
</dbReference>
<dbReference type="NCBIfam" id="TIGR01726">
    <property type="entry name" value="HEQRo_perm_3TM"/>
    <property type="match status" value="1"/>
</dbReference>
<dbReference type="GO" id="GO:0022857">
    <property type="term" value="F:transmembrane transporter activity"/>
    <property type="evidence" value="ECO:0007669"/>
    <property type="project" value="InterPro"/>
</dbReference>
<feature type="transmembrane region" description="Helical" evidence="9">
    <location>
        <begin position="184"/>
        <end position="205"/>
    </location>
</feature>
<keyword evidence="12" id="KW-1185">Reference proteome</keyword>
<keyword evidence="6" id="KW-0029">Amino-acid transport</keyword>
<organism evidence="11 12">
    <name type="scientific">Geodermatophilus ruber</name>
    <dbReference type="NCBI Taxonomy" id="504800"/>
    <lineage>
        <taxon>Bacteria</taxon>
        <taxon>Bacillati</taxon>
        <taxon>Actinomycetota</taxon>
        <taxon>Actinomycetes</taxon>
        <taxon>Geodermatophilales</taxon>
        <taxon>Geodermatophilaceae</taxon>
        <taxon>Geodermatophilus</taxon>
    </lineage>
</organism>
<keyword evidence="5 9" id="KW-0812">Transmembrane</keyword>
<dbReference type="OrthoDB" id="3181282at2"/>
<feature type="transmembrane region" description="Helical" evidence="9">
    <location>
        <begin position="145"/>
        <end position="164"/>
    </location>
</feature>
<dbReference type="InParanoid" id="A0A1I4A1W6"/>
<dbReference type="EMBL" id="FOSW01000002">
    <property type="protein sequence ID" value="SFK50313.1"/>
    <property type="molecule type" value="Genomic_DNA"/>
</dbReference>
<evidence type="ECO:0000256" key="5">
    <source>
        <dbReference type="ARBA" id="ARBA00022692"/>
    </source>
</evidence>
<dbReference type="GO" id="GO:0006865">
    <property type="term" value="P:amino acid transport"/>
    <property type="evidence" value="ECO:0007669"/>
    <property type="project" value="UniProtKB-KW"/>
</dbReference>
<evidence type="ECO:0000313" key="11">
    <source>
        <dbReference type="EMBL" id="SFK50313.1"/>
    </source>
</evidence>
<evidence type="ECO:0000256" key="9">
    <source>
        <dbReference type="RuleBase" id="RU363032"/>
    </source>
</evidence>
<feature type="domain" description="ABC transmembrane type-1" evidence="10">
    <location>
        <begin position="15"/>
        <end position="203"/>
    </location>
</feature>
<dbReference type="InterPro" id="IPR035906">
    <property type="entry name" value="MetI-like_sf"/>
</dbReference>
<keyword evidence="7 9" id="KW-1133">Transmembrane helix</keyword>
<dbReference type="PROSITE" id="PS50928">
    <property type="entry name" value="ABC_TM1"/>
    <property type="match status" value="1"/>
</dbReference>
<evidence type="ECO:0000256" key="7">
    <source>
        <dbReference type="ARBA" id="ARBA00022989"/>
    </source>
</evidence>
<dbReference type="Pfam" id="PF00528">
    <property type="entry name" value="BPD_transp_1"/>
    <property type="match status" value="1"/>
</dbReference>
<dbReference type="InterPro" id="IPR000515">
    <property type="entry name" value="MetI-like"/>
</dbReference>
<comment type="similarity">
    <text evidence="2">Belongs to the binding-protein-dependent transport system permease family. HisMQ subfamily.</text>
</comment>
<evidence type="ECO:0000256" key="2">
    <source>
        <dbReference type="ARBA" id="ARBA00010072"/>
    </source>
</evidence>
<accession>A0A1I4A1W6</accession>
<keyword evidence="3 9" id="KW-0813">Transport</keyword>
<evidence type="ECO:0000313" key="12">
    <source>
        <dbReference type="Proteomes" id="UP000199152"/>
    </source>
</evidence>
<keyword evidence="8 9" id="KW-0472">Membrane</keyword>
<name>A0A1I4A1W6_9ACTN</name>
<comment type="subcellular location">
    <subcellularLocation>
        <location evidence="1 9">Cell membrane</location>
        <topology evidence="1 9">Multi-pass membrane protein</topology>
    </subcellularLocation>
</comment>
<dbReference type="SUPFAM" id="SSF161098">
    <property type="entry name" value="MetI-like"/>
    <property type="match status" value="1"/>
</dbReference>
<evidence type="ECO:0000256" key="3">
    <source>
        <dbReference type="ARBA" id="ARBA00022448"/>
    </source>
</evidence>
<dbReference type="Gene3D" id="1.10.3720.10">
    <property type="entry name" value="MetI-like"/>
    <property type="match status" value="1"/>
</dbReference>
<gene>
    <name evidence="11" type="ORF">SAMN04488085_10238</name>
</gene>
<dbReference type="RefSeq" id="WP_091321132.1">
    <property type="nucleotide sequence ID" value="NZ_FOSW01000002.1"/>
</dbReference>
<feature type="transmembrane region" description="Helical" evidence="9">
    <location>
        <begin position="79"/>
        <end position="100"/>
    </location>
</feature>
<evidence type="ECO:0000256" key="6">
    <source>
        <dbReference type="ARBA" id="ARBA00022970"/>
    </source>
</evidence>